<sequence>MSIARHILNEFRPIFRMLDEPLARSSAGFGRSRSLFDDPFFSLNREMLRGPALDISEAGNNYVVEAELPGVKKENLEVRIGDGGRSLTIEGKILAAKEGGENNTSEAATGEISTQLATQISTERSAIGNFTRTVVLPRPVDSSNVAAKLESGVLKVTLSKVEDKGSVTVRVD</sequence>
<evidence type="ECO:0000256" key="3">
    <source>
        <dbReference type="RuleBase" id="RU003616"/>
    </source>
</evidence>
<evidence type="ECO:0000313" key="5">
    <source>
        <dbReference type="EMBL" id="KAJ7366860.1"/>
    </source>
</evidence>
<feature type="domain" description="SHSP" evidence="4">
    <location>
        <begin position="43"/>
        <end position="172"/>
    </location>
</feature>
<comment type="similarity">
    <text evidence="2 3">Belongs to the small heat shock protein (HSP20) family.</text>
</comment>
<reference evidence="5" key="1">
    <citation type="submission" date="2023-03" db="EMBL/GenBank/DDBJ databases">
        <title>Massive genome expansion in bonnet fungi (Mycena s.s.) driven by repeated elements and novel gene families across ecological guilds.</title>
        <authorList>
            <consortium name="Lawrence Berkeley National Laboratory"/>
            <person name="Harder C.B."/>
            <person name="Miyauchi S."/>
            <person name="Viragh M."/>
            <person name="Kuo A."/>
            <person name="Thoen E."/>
            <person name="Andreopoulos B."/>
            <person name="Lu D."/>
            <person name="Skrede I."/>
            <person name="Drula E."/>
            <person name="Henrissat B."/>
            <person name="Morin E."/>
            <person name="Kohler A."/>
            <person name="Barry K."/>
            <person name="LaButti K."/>
            <person name="Morin E."/>
            <person name="Salamov A."/>
            <person name="Lipzen A."/>
            <person name="Mereny Z."/>
            <person name="Hegedus B."/>
            <person name="Baldrian P."/>
            <person name="Stursova M."/>
            <person name="Weitz H."/>
            <person name="Taylor A."/>
            <person name="Grigoriev I.V."/>
            <person name="Nagy L.G."/>
            <person name="Martin F."/>
            <person name="Kauserud H."/>
        </authorList>
    </citation>
    <scope>NUCLEOTIDE SEQUENCE</scope>
    <source>
        <strain evidence="5">CBHHK002</strain>
    </source>
</reference>
<keyword evidence="6" id="KW-1185">Reference proteome</keyword>
<dbReference type="Gene3D" id="2.60.40.790">
    <property type="match status" value="1"/>
</dbReference>
<dbReference type="EMBL" id="JARIHO010000002">
    <property type="protein sequence ID" value="KAJ7366860.1"/>
    <property type="molecule type" value="Genomic_DNA"/>
</dbReference>
<dbReference type="PANTHER" id="PTHR11527">
    <property type="entry name" value="HEAT-SHOCK PROTEIN 20 FAMILY MEMBER"/>
    <property type="match status" value="1"/>
</dbReference>
<gene>
    <name evidence="5" type="ORF">DFH08DRAFT_835711</name>
</gene>
<keyword evidence="1" id="KW-0346">Stress response</keyword>
<evidence type="ECO:0000256" key="2">
    <source>
        <dbReference type="PROSITE-ProRule" id="PRU00285"/>
    </source>
</evidence>
<evidence type="ECO:0000313" key="6">
    <source>
        <dbReference type="Proteomes" id="UP001218218"/>
    </source>
</evidence>
<dbReference type="Pfam" id="PF00011">
    <property type="entry name" value="HSP20"/>
    <property type="match status" value="1"/>
</dbReference>
<dbReference type="Proteomes" id="UP001218218">
    <property type="component" value="Unassembled WGS sequence"/>
</dbReference>
<dbReference type="InterPro" id="IPR008978">
    <property type="entry name" value="HSP20-like_chaperone"/>
</dbReference>
<evidence type="ECO:0000256" key="1">
    <source>
        <dbReference type="ARBA" id="ARBA00023016"/>
    </source>
</evidence>
<evidence type="ECO:0000259" key="4">
    <source>
        <dbReference type="PROSITE" id="PS01031"/>
    </source>
</evidence>
<protein>
    <submittedName>
        <fullName evidence="5">HSP20-like chaperone</fullName>
    </submittedName>
</protein>
<proteinExistence type="inferred from homology"/>
<dbReference type="AlphaFoldDB" id="A0AAD7F5P0"/>
<dbReference type="InterPro" id="IPR002068">
    <property type="entry name" value="A-crystallin/Hsp20_dom"/>
</dbReference>
<name>A0AAD7F5P0_9AGAR</name>
<comment type="caution">
    <text evidence="5">The sequence shown here is derived from an EMBL/GenBank/DDBJ whole genome shotgun (WGS) entry which is preliminary data.</text>
</comment>
<dbReference type="PROSITE" id="PS01031">
    <property type="entry name" value="SHSP"/>
    <property type="match status" value="1"/>
</dbReference>
<dbReference type="InterPro" id="IPR031107">
    <property type="entry name" value="Small_HSP"/>
</dbReference>
<organism evidence="5 6">
    <name type="scientific">Mycena albidolilacea</name>
    <dbReference type="NCBI Taxonomy" id="1033008"/>
    <lineage>
        <taxon>Eukaryota</taxon>
        <taxon>Fungi</taxon>
        <taxon>Dikarya</taxon>
        <taxon>Basidiomycota</taxon>
        <taxon>Agaricomycotina</taxon>
        <taxon>Agaricomycetes</taxon>
        <taxon>Agaricomycetidae</taxon>
        <taxon>Agaricales</taxon>
        <taxon>Marasmiineae</taxon>
        <taxon>Mycenaceae</taxon>
        <taxon>Mycena</taxon>
    </lineage>
</organism>
<dbReference type="CDD" id="cd06464">
    <property type="entry name" value="ACD_sHsps-like"/>
    <property type="match status" value="1"/>
</dbReference>
<dbReference type="SUPFAM" id="SSF49764">
    <property type="entry name" value="HSP20-like chaperones"/>
    <property type="match status" value="1"/>
</dbReference>
<accession>A0AAD7F5P0</accession>